<evidence type="ECO:0000256" key="3">
    <source>
        <dbReference type="ARBA" id="ARBA00023015"/>
    </source>
</evidence>
<dbReference type="EMBL" id="HG807637">
    <property type="protein sequence ID" value="CDW60977.1"/>
    <property type="molecule type" value="Genomic_DNA"/>
</dbReference>
<keyword evidence="4" id="KW-0804">Transcription</keyword>
<dbReference type="GO" id="GO:0051123">
    <property type="term" value="P:RNA polymerase II preinitiation complex assembly"/>
    <property type="evidence" value="ECO:0007669"/>
    <property type="project" value="TreeGrafter"/>
</dbReference>
<keyword evidence="7" id="KW-0648">Protein biosynthesis</keyword>
<keyword evidence="7" id="KW-0396">Initiation factor</keyword>
<feature type="compositionally biased region" description="Polar residues" evidence="6">
    <location>
        <begin position="153"/>
        <end position="170"/>
    </location>
</feature>
<dbReference type="PANTHER" id="PTHR48068:SF4">
    <property type="entry name" value="TATA-BOX BINDING PROTEIN ASSOCIATED FACTOR 9"/>
    <property type="match status" value="1"/>
</dbReference>
<evidence type="ECO:0000256" key="4">
    <source>
        <dbReference type="ARBA" id="ARBA00023163"/>
    </source>
</evidence>
<name>A0A077ZKU9_TRITR</name>
<keyword evidence="3" id="KW-0805">Transcription regulation</keyword>
<dbReference type="InterPro" id="IPR003162">
    <property type="entry name" value="TFIID-31"/>
</dbReference>
<dbReference type="InterPro" id="IPR051431">
    <property type="entry name" value="TFIID_subunit_9"/>
</dbReference>
<evidence type="ECO:0000313" key="8">
    <source>
        <dbReference type="Proteomes" id="UP000030665"/>
    </source>
</evidence>
<evidence type="ECO:0000313" key="7">
    <source>
        <dbReference type="EMBL" id="CDW60977.1"/>
    </source>
</evidence>
<dbReference type="CDD" id="cd07979">
    <property type="entry name" value="HFD_TAF9"/>
    <property type="match status" value="1"/>
</dbReference>
<dbReference type="Proteomes" id="UP000030665">
    <property type="component" value="Unassembled WGS sequence"/>
</dbReference>
<reference evidence="7" key="1">
    <citation type="submission" date="2014-01" db="EMBL/GenBank/DDBJ databases">
        <authorList>
            <person name="Aslett M."/>
        </authorList>
    </citation>
    <scope>NUCLEOTIDE SEQUENCE</scope>
</reference>
<dbReference type="SUPFAM" id="SSF47113">
    <property type="entry name" value="Histone-fold"/>
    <property type="match status" value="1"/>
</dbReference>
<sequence>MDSSPPDVKDVMEFVKNILRENGVTKYEPALVDCLLQLACRNVTDLLESAAKLAQLSNPESSQITVEDLRLARQLQCETSKQRGGLEELLDKLAEEKNSVPLPTLRSNKGVALPPERHCLLMQNYRLRVGPTAQYSSQHMNRPASLDGPRKLLQNTSSGTLRYHSSSVSASLAAGPPSQSDSMLRAEQQGVTRGSFLPASSRSVFDHAVYVTPPRLPTMSGGMGQTMNPNKPRIASSVPDAKGELSSRSRFRLVLDSGGQSSSSDSSKQEFS</sequence>
<proteinExistence type="inferred from homology"/>
<protein>
    <submittedName>
        <fullName evidence="7">Transcription initiation factor TFIID subunit 9</fullName>
    </submittedName>
</protein>
<dbReference type="GO" id="GO:0046982">
    <property type="term" value="F:protein heterodimerization activity"/>
    <property type="evidence" value="ECO:0007669"/>
    <property type="project" value="InterPro"/>
</dbReference>
<reference evidence="7" key="2">
    <citation type="submission" date="2014-03" db="EMBL/GenBank/DDBJ databases">
        <title>The whipworm genome and dual-species transcriptomics of an intimate host-pathogen interaction.</title>
        <authorList>
            <person name="Foth B.J."/>
            <person name="Tsai I.J."/>
            <person name="Reid A.J."/>
            <person name="Bancroft A.J."/>
            <person name="Nichol S."/>
            <person name="Tracey A."/>
            <person name="Holroyd N."/>
            <person name="Cotton J.A."/>
            <person name="Stanley E.J."/>
            <person name="Zarowiecki M."/>
            <person name="Liu J.Z."/>
            <person name="Huckvale T."/>
            <person name="Cooper P.J."/>
            <person name="Grencis R.K."/>
            <person name="Berriman M."/>
        </authorList>
    </citation>
    <scope>NUCLEOTIDE SEQUENCE [LARGE SCALE GENOMIC DNA]</scope>
</reference>
<dbReference type="PANTHER" id="PTHR48068">
    <property type="entry name" value="TAF9 RNA POLYMERASE II, TATA BOX-BINDING PROTEIN (TBP)-ASSOCIATED FACTOR"/>
    <property type="match status" value="1"/>
</dbReference>
<keyword evidence="8" id="KW-1185">Reference proteome</keyword>
<dbReference type="GO" id="GO:0016251">
    <property type="term" value="F:RNA polymerase II general transcription initiation factor activity"/>
    <property type="evidence" value="ECO:0007669"/>
    <property type="project" value="TreeGrafter"/>
</dbReference>
<dbReference type="GO" id="GO:0000124">
    <property type="term" value="C:SAGA complex"/>
    <property type="evidence" value="ECO:0007669"/>
    <property type="project" value="TreeGrafter"/>
</dbReference>
<dbReference type="GO" id="GO:0003713">
    <property type="term" value="F:transcription coactivator activity"/>
    <property type="evidence" value="ECO:0007669"/>
    <property type="project" value="TreeGrafter"/>
</dbReference>
<dbReference type="AlphaFoldDB" id="A0A077ZKU9"/>
<organism evidence="7 8">
    <name type="scientific">Trichuris trichiura</name>
    <name type="common">Whipworm</name>
    <name type="synonym">Trichocephalus trichiurus</name>
    <dbReference type="NCBI Taxonomy" id="36087"/>
    <lineage>
        <taxon>Eukaryota</taxon>
        <taxon>Metazoa</taxon>
        <taxon>Ecdysozoa</taxon>
        <taxon>Nematoda</taxon>
        <taxon>Enoplea</taxon>
        <taxon>Dorylaimia</taxon>
        <taxon>Trichinellida</taxon>
        <taxon>Trichuridae</taxon>
        <taxon>Trichuris</taxon>
    </lineage>
</organism>
<evidence type="ECO:0000256" key="2">
    <source>
        <dbReference type="ARBA" id="ARBA00007646"/>
    </source>
</evidence>
<gene>
    <name evidence="7" type="ORF">TTRE_0000938501</name>
</gene>
<feature type="region of interest" description="Disordered" evidence="6">
    <location>
        <begin position="216"/>
        <end position="272"/>
    </location>
</feature>
<dbReference type="Gene3D" id="1.10.20.10">
    <property type="entry name" value="Histone, subunit A"/>
    <property type="match status" value="1"/>
</dbReference>
<keyword evidence="5" id="KW-0539">Nucleus</keyword>
<accession>A0A077ZKU9</accession>
<dbReference type="OrthoDB" id="341924at2759"/>
<feature type="compositionally biased region" description="Low complexity" evidence="6">
    <location>
        <begin position="256"/>
        <end position="266"/>
    </location>
</feature>
<dbReference type="GO" id="GO:0005669">
    <property type="term" value="C:transcription factor TFIID complex"/>
    <property type="evidence" value="ECO:0007669"/>
    <property type="project" value="TreeGrafter"/>
</dbReference>
<evidence type="ECO:0000256" key="1">
    <source>
        <dbReference type="ARBA" id="ARBA00004123"/>
    </source>
</evidence>
<dbReference type="STRING" id="36087.A0A077ZKU9"/>
<dbReference type="GO" id="GO:0003743">
    <property type="term" value="F:translation initiation factor activity"/>
    <property type="evidence" value="ECO:0007669"/>
    <property type="project" value="UniProtKB-KW"/>
</dbReference>
<dbReference type="Pfam" id="PF02291">
    <property type="entry name" value="TFIID-31kDa"/>
    <property type="match status" value="1"/>
</dbReference>
<evidence type="ECO:0000256" key="6">
    <source>
        <dbReference type="SAM" id="MobiDB-lite"/>
    </source>
</evidence>
<comment type="subcellular location">
    <subcellularLocation>
        <location evidence="1">Nucleus</location>
    </subcellularLocation>
</comment>
<dbReference type="InterPro" id="IPR009072">
    <property type="entry name" value="Histone-fold"/>
</dbReference>
<feature type="region of interest" description="Disordered" evidence="6">
    <location>
        <begin position="134"/>
        <end position="189"/>
    </location>
</feature>
<evidence type="ECO:0000256" key="5">
    <source>
        <dbReference type="ARBA" id="ARBA00023242"/>
    </source>
</evidence>
<comment type="similarity">
    <text evidence="2">Belongs to the TAF9 family.</text>
</comment>